<sequence>MDLIIEPDIYSPSIDEHGNYIDKIPSNANMKLGLRCPCGCRKDKVYETPSVFSSHIKTKSHQKWLADLNLNKANYYVENEKLRETIHNQKMVIAKLEKDVVNRNMTIDFLTLQLTKTATNNSNKTTDLLIFD</sequence>
<accession>A0A6C0HWF3</accession>
<dbReference type="AlphaFoldDB" id="A0A6C0HWF3"/>
<feature type="coiled-coil region" evidence="1">
    <location>
        <begin position="65"/>
        <end position="99"/>
    </location>
</feature>
<protein>
    <submittedName>
        <fullName evidence="2">Uncharacterized protein</fullName>
    </submittedName>
</protein>
<evidence type="ECO:0000313" key="2">
    <source>
        <dbReference type="EMBL" id="QHT85061.1"/>
    </source>
</evidence>
<organism evidence="2">
    <name type="scientific">viral metagenome</name>
    <dbReference type="NCBI Taxonomy" id="1070528"/>
    <lineage>
        <taxon>unclassified sequences</taxon>
        <taxon>metagenomes</taxon>
        <taxon>organismal metagenomes</taxon>
    </lineage>
</organism>
<proteinExistence type="predicted"/>
<name>A0A6C0HWF3_9ZZZZ</name>
<reference evidence="2" key="1">
    <citation type="journal article" date="2020" name="Nature">
        <title>Giant virus diversity and host interactions through global metagenomics.</title>
        <authorList>
            <person name="Schulz F."/>
            <person name="Roux S."/>
            <person name="Paez-Espino D."/>
            <person name="Jungbluth S."/>
            <person name="Walsh D.A."/>
            <person name="Denef V.J."/>
            <person name="McMahon K.D."/>
            <person name="Konstantinidis K.T."/>
            <person name="Eloe-Fadrosh E.A."/>
            <person name="Kyrpides N.C."/>
            <person name="Woyke T."/>
        </authorList>
    </citation>
    <scope>NUCLEOTIDE SEQUENCE</scope>
    <source>
        <strain evidence="2">GVMAG-M-3300023184-178</strain>
    </source>
</reference>
<evidence type="ECO:0000256" key="1">
    <source>
        <dbReference type="SAM" id="Coils"/>
    </source>
</evidence>
<dbReference type="EMBL" id="MN740031">
    <property type="protein sequence ID" value="QHT85061.1"/>
    <property type="molecule type" value="Genomic_DNA"/>
</dbReference>
<keyword evidence="1" id="KW-0175">Coiled coil</keyword>